<keyword evidence="5" id="KW-0804">Transcription</keyword>
<feature type="region of interest" description="Disordered" evidence="7">
    <location>
        <begin position="619"/>
        <end position="641"/>
    </location>
</feature>
<evidence type="ECO:0000259" key="8">
    <source>
        <dbReference type="PROSITE" id="PS50048"/>
    </source>
</evidence>
<dbReference type="PROSITE" id="PS00463">
    <property type="entry name" value="ZN2_CY6_FUNGAL_1"/>
    <property type="match status" value="1"/>
</dbReference>
<dbReference type="InterPro" id="IPR036864">
    <property type="entry name" value="Zn2-C6_fun-type_DNA-bd_sf"/>
</dbReference>
<keyword evidence="4" id="KW-0238">DNA-binding</keyword>
<evidence type="ECO:0000313" key="9">
    <source>
        <dbReference type="EMBL" id="CEL03445.1"/>
    </source>
</evidence>
<evidence type="ECO:0000256" key="2">
    <source>
        <dbReference type="ARBA" id="ARBA00022833"/>
    </source>
</evidence>
<evidence type="ECO:0000256" key="1">
    <source>
        <dbReference type="ARBA" id="ARBA00004123"/>
    </source>
</evidence>
<keyword evidence="10" id="KW-1185">Reference proteome</keyword>
<dbReference type="GO" id="GO:0008270">
    <property type="term" value="F:zinc ion binding"/>
    <property type="evidence" value="ECO:0007669"/>
    <property type="project" value="InterPro"/>
</dbReference>
<evidence type="ECO:0000313" key="10">
    <source>
        <dbReference type="Proteomes" id="UP000054771"/>
    </source>
</evidence>
<evidence type="ECO:0000256" key="7">
    <source>
        <dbReference type="SAM" id="MobiDB-lite"/>
    </source>
</evidence>
<dbReference type="CDD" id="cd12148">
    <property type="entry name" value="fungal_TF_MHR"/>
    <property type="match status" value="1"/>
</dbReference>
<comment type="subcellular location">
    <subcellularLocation>
        <location evidence="1">Nucleus</location>
    </subcellularLocation>
</comment>
<keyword evidence="3" id="KW-0805">Transcription regulation</keyword>
<dbReference type="STRING" id="454130.A0A0U4Z1J1"/>
<proteinExistence type="predicted"/>
<sequence length="714" mass="79386">MNDPVHSQRRPYGVACTTCRRAKIRCVTTGSVPNRCDRCARLQKDCIFESHRRGLWRRERNASRSDKLVQPVPLLAVAPSGQERDGGLHQASASTTPSGGHGASGSLCLLDEEHTALGSQGDYTPFNESFSPQSSIMHTQDTRGLCLHTALDPNRIILGDGDGESCDASPVVQENTQGTETGDPIDLNLISRPSAQFLYEGFYKHFNCLVGLLDPALYTFSYTRQRSSLLFTSILTISSRIFRPESYPILREHSESLLGKALLACDSAIENIWSIICMYHWKDVGDTRGYTLVGFALRMAVSAEWNMPRRRCACDGSEASKSHEAELEVRQKRDRDRVWLALGNIDRTSSYFTDRPLFLAPIDGGSASRSWLTLDKWTYPLGDGKAVGGSELTRIAQPAYDIMMKSRKQGSGSELADNVAFKSAIKELNKGLTEWGEYWPTVFTKCSEPWQVPLIYFFQDYMRLSFNSVLLHRILAANDNNTLHEDAVETIRVCYSSALSVLRQSISLGKLDVLYYLWDTAHLMTAYAAMLLLKLMKQAGRVPGVSLEEGLKVLNEASAIHATAADSLGSCYQRLHPARSLPSCPLHAQARLLSAIVFRIQSEFRLQGPYISVKNDDYMSRASSTQSQPRPADSEPPPVHYRDSVFPLNEMALAGQLGLYSSLSLNNTDAQTQPSVSQITEDMFFSLESGLMDSSFTDNGLLAWDEPGIFIDFR</sequence>
<dbReference type="OMA" id="ICMYHWK"/>
<feature type="region of interest" description="Disordered" evidence="7">
    <location>
        <begin position="79"/>
        <end position="103"/>
    </location>
</feature>
<keyword evidence="2" id="KW-0862">Zinc</keyword>
<gene>
    <name evidence="9" type="ORF">ASPCAL04599</name>
</gene>
<keyword evidence="6" id="KW-0539">Nucleus</keyword>
<dbReference type="PANTHER" id="PTHR31845:SF19">
    <property type="entry name" value="TRANSCRIPTION FACTOR DOMAIN-CONTAINING PROTEIN"/>
    <property type="match status" value="1"/>
</dbReference>
<evidence type="ECO:0000256" key="5">
    <source>
        <dbReference type="ARBA" id="ARBA00023163"/>
    </source>
</evidence>
<dbReference type="PROSITE" id="PS50048">
    <property type="entry name" value="ZN2_CY6_FUNGAL_2"/>
    <property type="match status" value="1"/>
</dbReference>
<dbReference type="InterPro" id="IPR001138">
    <property type="entry name" value="Zn2Cys6_DnaBD"/>
</dbReference>
<organism evidence="9 10">
    <name type="scientific">Aspergillus calidoustus</name>
    <dbReference type="NCBI Taxonomy" id="454130"/>
    <lineage>
        <taxon>Eukaryota</taxon>
        <taxon>Fungi</taxon>
        <taxon>Dikarya</taxon>
        <taxon>Ascomycota</taxon>
        <taxon>Pezizomycotina</taxon>
        <taxon>Eurotiomycetes</taxon>
        <taxon>Eurotiomycetidae</taxon>
        <taxon>Eurotiales</taxon>
        <taxon>Aspergillaceae</taxon>
        <taxon>Aspergillus</taxon>
        <taxon>Aspergillus subgen. Nidulantes</taxon>
    </lineage>
</organism>
<protein>
    <recommendedName>
        <fullName evidence="8">Zn(2)-C6 fungal-type domain-containing protein</fullName>
    </recommendedName>
</protein>
<dbReference type="GO" id="GO:0005634">
    <property type="term" value="C:nucleus"/>
    <property type="evidence" value="ECO:0007669"/>
    <property type="project" value="UniProtKB-SubCell"/>
</dbReference>
<accession>A0A0U4Z1J1</accession>
<evidence type="ECO:0000256" key="6">
    <source>
        <dbReference type="ARBA" id="ARBA00023242"/>
    </source>
</evidence>
<dbReference type="OrthoDB" id="4330117at2759"/>
<dbReference type="Proteomes" id="UP000054771">
    <property type="component" value="Unassembled WGS sequence"/>
</dbReference>
<dbReference type="GO" id="GO:0000981">
    <property type="term" value="F:DNA-binding transcription factor activity, RNA polymerase II-specific"/>
    <property type="evidence" value="ECO:0007669"/>
    <property type="project" value="InterPro"/>
</dbReference>
<dbReference type="EMBL" id="CDMC01000003">
    <property type="protein sequence ID" value="CEL03445.1"/>
    <property type="molecule type" value="Genomic_DNA"/>
</dbReference>
<dbReference type="SUPFAM" id="SSF57701">
    <property type="entry name" value="Zn2/Cys6 DNA-binding domain"/>
    <property type="match status" value="1"/>
</dbReference>
<dbReference type="AlphaFoldDB" id="A0A0U4Z1J1"/>
<reference evidence="10" key="1">
    <citation type="journal article" date="2016" name="Genome Announc.">
        <title>Draft genome sequences of fungus Aspergillus calidoustus.</title>
        <authorList>
            <person name="Horn F."/>
            <person name="Linde J."/>
            <person name="Mattern D.J."/>
            <person name="Walther G."/>
            <person name="Guthke R."/>
            <person name="Scherlach K."/>
            <person name="Martin K."/>
            <person name="Brakhage A.A."/>
            <person name="Petzke L."/>
            <person name="Valiante V."/>
        </authorList>
    </citation>
    <scope>NUCLEOTIDE SEQUENCE [LARGE SCALE GENOMIC DNA]</scope>
    <source>
        <strain evidence="10">SF006504</strain>
    </source>
</reference>
<dbReference type="InterPro" id="IPR051089">
    <property type="entry name" value="prtT"/>
</dbReference>
<evidence type="ECO:0000256" key="4">
    <source>
        <dbReference type="ARBA" id="ARBA00023125"/>
    </source>
</evidence>
<name>A0A0U4Z1J1_ASPCI</name>
<dbReference type="PANTHER" id="PTHR31845">
    <property type="entry name" value="FINGER DOMAIN PROTEIN, PUTATIVE-RELATED"/>
    <property type="match status" value="1"/>
</dbReference>
<dbReference type="GO" id="GO:0000976">
    <property type="term" value="F:transcription cis-regulatory region binding"/>
    <property type="evidence" value="ECO:0007669"/>
    <property type="project" value="TreeGrafter"/>
</dbReference>
<dbReference type="CDD" id="cd00067">
    <property type="entry name" value="GAL4"/>
    <property type="match status" value="1"/>
</dbReference>
<evidence type="ECO:0000256" key="3">
    <source>
        <dbReference type="ARBA" id="ARBA00023015"/>
    </source>
</evidence>
<dbReference type="Gene3D" id="4.10.240.10">
    <property type="entry name" value="Zn(2)-C6 fungal-type DNA-binding domain"/>
    <property type="match status" value="1"/>
</dbReference>
<feature type="domain" description="Zn(2)-C6 fungal-type" evidence="8">
    <location>
        <begin position="15"/>
        <end position="48"/>
    </location>
</feature>